<evidence type="ECO:0000313" key="2">
    <source>
        <dbReference type="EMBL" id="JAD19906.1"/>
    </source>
</evidence>
<dbReference type="EMBL" id="GBRH01277989">
    <property type="protein sequence ID" value="JAD19906.1"/>
    <property type="molecule type" value="Transcribed_RNA"/>
</dbReference>
<feature type="compositionally biased region" description="Basic and acidic residues" evidence="1">
    <location>
        <begin position="18"/>
        <end position="33"/>
    </location>
</feature>
<reference evidence="2" key="1">
    <citation type="submission" date="2014-09" db="EMBL/GenBank/DDBJ databases">
        <authorList>
            <person name="Magalhaes I.L.F."/>
            <person name="Oliveira U."/>
            <person name="Santos F.R."/>
            <person name="Vidigal T.H.D.A."/>
            <person name="Brescovit A.D."/>
            <person name="Santos A.J."/>
        </authorList>
    </citation>
    <scope>NUCLEOTIDE SEQUENCE</scope>
    <source>
        <tissue evidence="2">Shoot tissue taken approximately 20 cm above the soil surface</tissue>
    </source>
</reference>
<feature type="region of interest" description="Disordered" evidence="1">
    <location>
        <begin position="11"/>
        <end position="33"/>
    </location>
</feature>
<reference evidence="2" key="2">
    <citation type="journal article" date="2015" name="Data Brief">
        <title>Shoot transcriptome of the giant reed, Arundo donax.</title>
        <authorList>
            <person name="Barrero R.A."/>
            <person name="Guerrero F.D."/>
            <person name="Moolhuijzen P."/>
            <person name="Goolsby J.A."/>
            <person name="Tidwell J."/>
            <person name="Bellgard S.E."/>
            <person name="Bellgard M.I."/>
        </authorList>
    </citation>
    <scope>NUCLEOTIDE SEQUENCE</scope>
    <source>
        <tissue evidence="2">Shoot tissue taken approximately 20 cm above the soil surface</tissue>
    </source>
</reference>
<accession>A0A0A8Y1E2</accession>
<name>A0A0A8Y1E2_ARUDO</name>
<dbReference type="AlphaFoldDB" id="A0A0A8Y1E2"/>
<evidence type="ECO:0000256" key="1">
    <source>
        <dbReference type="SAM" id="MobiDB-lite"/>
    </source>
</evidence>
<sequence>MLRPYFAAHRIQSGGKMQSERKPSPLDLGDCRF</sequence>
<proteinExistence type="predicted"/>
<organism evidence="2">
    <name type="scientific">Arundo donax</name>
    <name type="common">Giant reed</name>
    <name type="synonym">Donax arundinaceus</name>
    <dbReference type="NCBI Taxonomy" id="35708"/>
    <lineage>
        <taxon>Eukaryota</taxon>
        <taxon>Viridiplantae</taxon>
        <taxon>Streptophyta</taxon>
        <taxon>Embryophyta</taxon>
        <taxon>Tracheophyta</taxon>
        <taxon>Spermatophyta</taxon>
        <taxon>Magnoliopsida</taxon>
        <taxon>Liliopsida</taxon>
        <taxon>Poales</taxon>
        <taxon>Poaceae</taxon>
        <taxon>PACMAD clade</taxon>
        <taxon>Arundinoideae</taxon>
        <taxon>Arundineae</taxon>
        <taxon>Arundo</taxon>
    </lineage>
</organism>
<protein>
    <submittedName>
        <fullName evidence="2">Uncharacterized protein</fullName>
    </submittedName>
</protein>